<dbReference type="InterPro" id="IPR000727">
    <property type="entry name" value="T_SNARE_dom"/>
</dbReference>
<keyword evidence="2" id="KW-0175">Coiled coil</keyword>
<accession>A0A1A8W8B2</accession>
<sequence length="215" mass="25255">MCLERQDTKPSTEQNKINEIEKKCEESLNEILRSANEVTEISKKAEEELEQQTEQIKHINKETDHIREKLNQSQYHLEGIKYWWKNINSFLGFEPVNNNESKKIDNQLNDTTIKKKNTNCKNSYAKTNNQTYANPLRVKSDPQGKGTFDEKYERDLNTLSSMVLQTLDELHTRALVMGNAINEQNRLLGDVNEKMEHNIEKIQDQQKLMKEIMKK</sequence>
<dbReference type="SUPFAM" id="SSF58038">
    <property type="entry name" value="SNARE fusion complex"/>
    <property type="match status" value="2"/>
</dbReference>
<comment type="similarity">
    <text evidence="1">Belongs to the SNAP-25 family.</text>
</comment>
<dbReference type="PANTHER" id="PTHR19305">
    <property type="entry name" value="SYNAPTOSOMAL ASSOCIATED PROTEIN"/>
    <property type="match status" value="1"/>
</dbReference>
<name>A0A1A8W8B2_PLAOA</name>
<feature type="domain" description="T-SNARE coiled-coil homology" evidence="3">
    <location>
        <begin position="18"/>
        <end position="80"/>
    </location>
</feature>
<dbReference type="SMART" id="SM00397">
    <property type="entry name" value="t_SNARE"/>
    <property type="match status" value="2"/>
</dbReference>
<dbReference type="Proteomes" id="UP000078560">
    <property type="component" value="Unassembled WGS sequence"/>
</dbReference>
<dbReference type="EMBL" id="FLQU01000617">
    <property type="protein sequence ID" value="SBS88208.1"/>
    <property type="molecule type" value="Genomic_DNA"/>
</dbReference>
<evidence type="ECO:0000259" key="3">
    <source>
        <dbReference type="PROSITE" id="PS50192"/>
    </source>
</evidence>
<protein>
    <submittedName>
        <fullName evidence="4">SNARE protein, putative</fullName>
    </submittedName>
</protein>
<dbReference type="AlphaFoldDB" id="A0A1A8W8B2"/>
<reference evidence="5" key="1">
    <citation type="submission" date="2016-05" db="EMBL/GenBank/DDBJ databases">
        <authorList>
            <person name="Naeem Raeece"/>
        </authorList>
    </citation>
    <scope>NUCLEOTIDE SEQUENCE [LARGE SCALE GENOMIC DNA]</scope>
</reference>
<evidence type="ECO:0000313" key="5">
    <source>
        <dbReference type="Proteomes" id="UP000078560"/>
    </source>
</evidence>
<dbReference type="PANTHER" id="PTHR19305:SF9">
    <property type="entry name" value="SYNAPTOSOMAL-ASSOCIATED PROTEIN 29"/>
    <property type="match status" value="1"/>
</dbReference>
<feature type="coiled-coil region" evidence="2">
    <location>
        <begin position="17"/>
        <end position="69"/>
    </location>
</feature>
<dbReference type="Gene3D" id="1.20.5.110">
    <property type="match status" value="2"/>
</dbReference>
<organism evidence="4 5">
    <name type="scientific">Plasmodium ovale curtisi</name>
    <dbReference type="NCBI Taxonomy" id="864141"/>
    <lineage>
        <taxon>Eukaryota</taxon>
        <taxon>Sar</taxon>
        <taxon>Alveolata</taxon>
        <taxon>Apicomplexa</taxon>
        <taxon>Aconoidasida</taxon>
        <taxon>Haemosporida</taxon>
        <taxon>Plasmodiidae</taxon>
        <taxon>Plasmodium</taxon>
        <taxon>Plasmodium (Plasmodium)</taxon>
    </lineage>
</organism>
<evidence type="ECO:0000256" key="2">
    <source>
        <dbReference type="SAM" id="Coils"/>
    </source>
</evidence>
<proteinExistence type="inferred from homology"/>
<feature type="domain" description="T-SNARE coiled-coil homology" evidence="3">
    <location>
        <begin position="150"/>
        <end position="212"/>
    </location>
</feature>
<dbReference type="CDD" id="cd15841">
    <property type="entry name" value="SNARE_Qc"/>
    <property type="match status" value="1"/>
</dbReference>
<evidence type="ECO:0000256" key="1">
    <source>
        <dbReference type="ARBA" id="ARBA00009480"/>
    </source>
</evidence>
<dbReference type="GO" id="GO:0005886">
    <property type="term" value="C:plasma membrane"/>
    <property type="evidence" value="ECO:0007669"/>
    <property type="project" value="TreeGrafter"/>
</dbReference>
<dbReference type="PROSITE" id="PS50192">
    <property type="entry name" value="T_SNARE"/>
    <property type="match status" value="2"/>
</dbReference>
<evidence type="ECO:0000313" key="4">
    <source>
        <dbReference type="EMBL" id="SBS88208.1"/>
    </source>
</evidence>
<gene>
    <name evidence="4" type="ORF">POVCU2_0047050</name>
</gene>